<dbReference type="RefSeq" id="YP_008051113.1">
    <property type="nucleotide sequence ID" value="NC_021300.1"/>
</dbReference>
<name>R4JE29_9CAUD</name>
<protein>
    <submittedName>
        <fullName evidence="1">Uncharacterized protein</fullName>
    </submittedName>
</protein>
<sequence>MALQDEMLKYFSRMNEAEEGNYMAGSGWALYADTQYTAASPLVISQGTVVNLPNNAATVDESSLPTGSPPLYDGTRIWPNNINDTYDIRITFKASTSSGASGGFNVSLDLSAAGNDSITVASQPVRMLRGANTVQTYTINFPVFCKSTFVANGGLLRIESVTGNLTMYDISLFLVKTYGG</sequence>
<dbReference type="EMBL" id="KC751414">
    <property type="protein sequence ID" value="AGK87057.1"/>
    <property type="molecule type" value="Genomic_DNA"/>
</dbReference>
<organism evidence="1 2">
    <name type="scientific">Pseudoalteromonas phage RIO-1</name>
    <dbReference type="NCBI Taxonomy" id="1316739"/>
    <lineage>
        <taxon>Viruses</taxon>
        <taxon>Duplodnaviria</taxon>
        <taxon>Heunggongvirae</taxon>
        <taxon>Uroviricota</taxon>
        <taxon>Caudoviricetes</taxon>
        <taxon>Zobellviridae</taxon>
        <taxon>Melvirus</taxon>
        <taxon>Melvirus orientalis</taxon>
    </lineage>
</organism>
<proteinExistence type="predicted"/>
<dbReference type="Proteomes" id="UP000013564">
    <property type="component" value="Segment"/>
</dbReference>
<dbReference type="OrthoDB" id="36895at10239"/>
<gene>
    <name evidence="1" type="ORF">RIO-1_43</name>
</gene>
<evidence type="ECO:0000313" key="2">
    <source>
        <dbReference type="Proteomes" id="UP000013564"/>
    </source>
</evidence>
<dbReference type="GeneID" id="16207404"/>
<accession>R4JE29</accession>
<keyword evidence="2" id="KW-1185">Reference proteome</keyword>
<reference evidence="1 2" key="1">
    <citation type="journal article" date="2013" name="J. Virol.">
        <title>Morphology, Physiological Characteristics, and Complete Sequence of Marine Bacteriophage RIO-1 Infecting Pseudoalteromonas marina.</title>
        <authorList>
            <person name="Hardies S.C."/>
            <person name="Hwang Y.J."/>
            <person name="Hwang C.Y."/>
            <person name="Jang G.I."/>
            <person name="Cho B.C."/>
        </authorList>
    </citation>
    <scope>NUCLEOTIDE SEQUENCE [LARGE SCALE GENOMIC DNA]</scope>
</reference>
<dbReference type="KEGG" id="vg:16207404"/>
<evidence type="ECO:0000313" key="1">
    <source>
        <dbReference type="EMBL" id="AGK87057.1"/>
    </source>
</evidence>